<organism evidence="1 2">
    <name type="scientific">Corynebacterium poyangense</name>
    <dbReference type="NCBI Taxonomy" id="2684405"/>
    <lineage>
        <taxon>Bacteria</taxon>
        <taxon>Bacillati</taxon>
        <taxon>Actinomycetota</taxon>
        <taxon>Actinomycetes</taxon>
        <taxon>Mycobacteriales</taxon>
        <taxon>Corynebacteriaceae</taxon>
        <taxon>Corynebacterium</taxon>
    </lineage>
</organism>
<reference evidence="1 2" key="1">
    <citation type="submission" date="2019-12" db="EMBL/GenBank/DDBJ databases">
        <title>Corynebacterium sp. nov., isolated from feces of the Anser Albifrons in China.</title>
        <authorList>
            <person name="Liu Q."/>
        </authorList>
    </citation>
    <scope>NUCLEOTIDE SEQUENCE [LARGE SCALE GENOMIC DNA]</scope>
    <source>
        <strain evidence="1 2">4H37-19</strain>
    </source>
</reference>
<keyword evidence="2" id="KW-1185">Reference proteome</keyword>
<sequence length="68" mass="7423">MIKAKEEAPQDDLNLTVGVWPNPRGGNRLIMIQAEGRGATASLSLTPDNALDLGKYLVHLAKKELRIL</sequence>
<dbReference type="KEGG" id="cpoy:GP475_08905"/>
<protein>
    <submittedName>
        <fullName evidence="1">Uncharacterized protein</fullName>
    </submittedName>
</protein>
<dbReference type="Proteomes" id="UP000516320">
    <property type="component" value="Chromosome"/>
</dbReference>
<dbReference type="EMBL" id="CP046884">
    <property type="protein sequence ID" value="QNQ90745.1"/>
    <property type="molecule type" value="Genomic_DNA"/>
</dbReference>
<evidence type="ECO:0000313" key="1">
    <source>
        <dbReference type="EMBL" id="QNQ90745.1"/>
    </source>
</evidence>
<name>A0A7H0SQC0_9CORY</name>
<accession>A0A7H0SQC0</accession>
<gene>
    <name evidence="1" type="ORF">GP475_08905</name>
</gene>
<proteinExistence type="predicted"/>
<evidence type="ECO:0000313" key="2">
    <source>
        <dbReference type="Proteomes" id="UP000516320"/>
    </source>
</evidence>
<dbReference type="RefSeq" id="WP_187974059.1">
    <property type="nucleotide sequence ID" value="NZ_CP046884.1"/>
</dbReference>
<dbReference type="AlphaFoldDB" id="A0A7H0SQC0"/>